<dbReference type="GeneID" id="28846174"/>
<sequence length="116" mass="12450">MRIPEPIVFRKLIPARVTMTVTPFALDICIVLAGVSCLSSVWEEETGNALGVGADESSSSVPWNAGRGIEVMGLRSSCEGSWFDNVFVTDFAVCPCRHRLFETFPIIVASAGSIGV</sequence>
<reference evidence="1 2" key="1">
    <citation type="journal article" date="2016" name="PLoS Pathog.">
        <title>Biosynthesis of antibiotic leucinostatins in bio-control fungus Purpureocillium lilacinum and their inhibition on phytophthora revealed by genome mining.</title>
        <authorList>
            <person name="Wang G."/>
            <person name="Liu Z."/>
            <person name="Lin R."/>
            <person name="Li E."/>
            <person name="Mao Z."/>
            <person name="Ling J."/>
            <person name="Yang Y."/>
            <person name="Yin W.B."/>
            <person name="Xie B."/>
        </authorList>
    </citation>
    <scope>NUCLEOTIDE SEQUENCE [LARGE SCALE GENOMIC DNA]</scope>
    <source>
        <strain evidence="1">170</strain>
    </source>
</reference>
<dbReference type="KEGG" id="pchm:VFPPC_02550"/>
<evidence type="ECO:0000313" key="2">
    <source>
        <dbReference type="Proteomes" id="UP000078397"/>
    </source>
</evidence>
<protein>
    <submittedName>
        <fullName evidence="1">Efflux pump protein</fullName>
    </submittedName>
</protein>
<dbReference type="OrthoDB" id="10622089at2759"/>
<dbReference type="RefSeq" id="XP_022284553.1">
    <property type="nucleotide sequence ID" value="XM_022428280.1"/>
</dbReference>
<name>A0A179FWM3_METCM</name>
<dbReference type="EMBL" id="LSBJ02000002">
    <property type="protein sequence ID" value="OAQ70012.2"/>
    <property type="molecule type" value="Genomic_DNA"/>
</dbReference>
<dbReference type="AlphaFoldDB" id="A0A179FWM3"/>
<evidence type="ECO:0000313" key="1">
    <source>
        <dbReference type="EMBL" id="OAQ70012.2"/>
    </source>
</evidence>
<dbReference type="Proteomes" id="UP000078397">
    <property type="component" value="Unassembled WGS sequence"/>
</dbReference>
<comment type="caution">
    <text evidence="1">The sequence shown here is derived from an EMBL/GenBank/DDBJ whole genome shotgun (WGS) entry which is preliminary data.</text>
</comment>
<gene>
    <name evidence="1" type="ORF">VFPPC_02550</name>
</gene>
<proteinExistence type="predicted"/>
<accession>A0A179FWM3</accession>
<keyword evidence="2" id="KW-1185">Reference proteome</keyword>
<organism evidence="1 2">
    <name type="scientific">Pochonia chlamydosporia 170</name>
    <dbReference type="NCBI Taxonomy" id="1380566"/>
    <lineage>
        <taxon>Eukaryota</taxon>
        <taxon>Fungi</taxon>
        <taxon>Dikarya</taxon>
        <taxon>Ascomycota</taxon>
        <taxon>Pezizomycotina</taxon>
        <taxon>Sordariomycetes</taxon>
        <taxon>Hypocreomycetidae</taxon>
        <taxon>Hypocreales</taxon>
        <taxon>Clavicipitaceae</taxon>
        <taxon>Pochonia</taxon>
    </lineage>
</organism>